<sequence length="418" mass="45456">MKVLLKDTTVLDPLSPYHEESVDILIENGFFKQIAKEIKASEDMKVITFPNLSCSQGWFDSSVSFGEPGYEERETLLHGLNVAARSGFTSIALQPDTNPIIDTNAAVGFITGKTVHNPVKVYPIGALTVKSEGVDLAELYDMCQAGAIAFGDYKKAIENPTLLKLALLYVQNFDGLVISYPQDNAIAGHGMVHEEEQSTLLGLRGIPALAEELQIARDLSILEYTGGKLHIPTISTQKSVKLIRDAKAKGLQVSCSVAVHHLILTDQELTTFDTRYKVLPPLRTSSDTTALINGIKDGTIDMITTDHQPIDIENKKVEFDHAKYGTLGLESAFGILNNLIGTTTALKMLTQGKTIFGIKPVPVEIGNPVDIALFNTLGKGKFTKEKVLSTSKNSAFFGKETQGEVYGIIAHSHIIVNT</sequence>
<dbReference type="CDD" id="cd01317">
    <property type="entry name" value="DHOase_IIa"/>
    <property type="match status" value="1"/>
</dbReference>
<dbReference type="AlphaFoldDB" id="A0A5S5C6A5"/>
<dbReference type="SUPFAM" id="SSF51338">
    <property type="entry name" value="Composite domain of metallo-dependent hydrolases"/>
    <property type="match status" value="1"/>
</dbReference>
<evidence type="ECO:0000256" key="1">
    <source>
        <dbReference type="ARBA" id="ARBA00022975"/>
    </source>
</evidence>
<dbReference type="GO" id="GO:0005737">
    <property type="term" value="C:cytoplasm"/>
    <property type="evidence" value="ECO:0007669"/>
    <property type="project" value="TreeGrafter"/>
</dbReference>
<evidence type="ECO:0000313" key="3">
    <source>
        <dbReference type="EMBL" id="TYP74961.1"/>
    </source>
</evidence>
<dbReference type="Gene3D" id="3.20.20.140">
    <property type="entry name" value="Metal-dependent hydrolases"/>
    <property type="match status" value="1"/>
</dbReference>
<dbReference type="GO" id="GO:0006145">
    <property type="term" value="P:purine nucleobase catabolic process"/>
    <property type="evidence" value="ECO:0007669"/>
    <property type="project" value="TreeGrafter"/>
</dbReference>
<dbReference type="EMBL" id="VNHU01000003">
    <property type="protein sequence ID" value="TYP74961.1"/>
    <property type="molecule type" value="Genomic_DNA"/>
</dbReference>
<evidence type="ECO:0000259" key="2">
    <source>
        <dbReference type="Pfam" id="PF12890"/>
    </source>
</evidence>
<dbReference type="GO" id="GO:0046872">
    <property type="term" value="F:metal ion binding"/>
    <property type="evidence" value="ECO:0007669"/>
    <property type="project" value="InterPro"/>
</dbReference>
<protein>
    <submittedName>
        <fullName evidence="3">Dihydroorotase</fullName>
    </submittedName>
</protein>
<dbReference type="InterPro" id="IPR032466">
    <property type="entry name" value="Metal_Hydrolase"/>
</dbReference>
<dbReference type="PANTHER" id="PTHR43668:SF2">
    <property type="entry name" value="ALLANTOINASE"/>
    <property type="match status" value="1"/>
</dbReference>
<dbReference type="Pfam" id="PF12890">
    <property type="entry name" value="DHOase"/>
    <property type="match status" value="1"/>
</dbReference>
<dbReference type="GO" id="GO:0004038">
    <property type="term" value="F:allantoinase activity"/>
    <property type="evidence" value="ECO:0007669"/>
    <property type="project" value="TreeGrafter"/>
</dbReference>
<keyword evidence="4" id="KW-1185">Reference proteome</keyword>
<dbReference type="SUPFAM" id="SSF51556">
    <property type="entry name" value="Metallo-dependent hydrolases"/>
    <property type="match status" value="1"/>
</dbReference>
<accession>A0A5S5C6A5</accession>
<dbReference type="InterPro" id="IPR050138">
    <property type="entry name" value="DHOase/Allantoinase_Hydrolase"/>
</dbReference>
<name>A0A5S5C6A5_9FLAO</name>
<dbReference type="OrthoDB" id="9765462at2"/>
<dbReference type="InterPro" id="IPR024403">
    <property type="entry name" value="DHOase_cat"/>
</dbReference>
<proteinExistence type="predicted"/>
<dbReference type="GO" id="GO:0004151">
    <property type="term" value="F:dihydroorotase activity"/>
    <property type="evidence" value="ECO:0007669"/>
    <property type="project" value="InterPro"/>
</dbReference>
<dbReference type="PANTHER" id="PTHR43668">
    <property type="entry name" value="ALLANTOINASE"/>
    <property type="match status" value="1"/>
</dbReference>
<dbReference type="Gene3D" id="2.30.40.10">
    <property type="entry name" value="Urease, subunit C, domain 1"/>
    <property type="match status" value="1"/>
</dbReference>
<gene>
    <name evidence="3" type="ORF">BD809_10323</name>
</gene>
<reference evidence="3 4" key="1">
    <citation type="submission" date="2019-07" db="EMBL/GenBank/DDBJ databases">
        <title>Genomic Encyclopedia of Archaeal and Bacterial Type Strains, Phase II (KMG-II): from individual species to whole genera.</title>
        <authorList>
            <person name="Goeker M."/>
        </authorList>
    </citation>
    <scope>NUCLEOTIDE SEQUENCE [LARGE SCALE GENOMIC DNA]</scope>
    <source>
        <strain evidence="3 4">DSM 17527</strain>
    </source>
</reference>
<dbReference type="GO" id="GO:0006221">
    <property type="term" value="P:pyrimidine nucleotide biosynthetic process"/>
    <property type="evidence" value="ECO:0007669"/>
    <property type="project" value="UniProtKB-KW"/>
</dbReference>
<evidence type="ECO:0000313" key="4">
    <source>
        <dbReference type="Proteomes" id="UP000324376"/>
    </source>
</evidence>
<dbReference type="InterPro" id="IPR011059">
    <property type="entry name" value="Metal-dep_hydrolase_composite"/>
</dbReference>
<dbReference type="RefSeq" id="WP_148781967.1">
    <property type="nucleotide sequence ID" value="NZ_VNHU01000003.1"/>
</dbReference>
<feature type="domain" description="Dihydroorotase catalytic" evidence="2">
    <location>
        <begin position="59"/>
        <end position="238"/>
    </location>
</feature>
<keyword evidence="1" id="KW-0665">Pyrimidine biosynthesis</keyword>
<comment type="caution">
    <text evidence="3">The sequence shown here is derived from an EMBL/GenBank/DDBJ whole genome shotgun (WGS) entry which is preliminary data.</text>
</comment>
<dbReference type="Proteomes" id="UP000324376">
    <property type="component" value="Unassembled WGS sequence"/>
</dbReference>
<dbReference type="InterPro" id="IPR004722">
    <property type="entry name" value="DHOase"/>
</dbReference>
<organism evidence="3 4">
    <name type="scientific">Aquimarina intermedia</name>
    <dbReference type="NCBI Taxonomy" id="350814"/>
    <lineage>
        <taxon>Bacteria</taxon>
        <taxon>Pseudomonadati</taxon>
        <taxon>Bacteroidota</taxon>
        <taxon>Flavobacteriia</taxon>
        <taxon>Flavobacteriales</taxon>
        <taxon>Flavobacteriaceae</taxon>
        <taxon>Aquimarina</taxon>
    </lineage>
</organism>